<evidence type="ECO:0000313" key="3">
    <source>
        <dbReference type="EMBL" id="NYD91443.1"/>
    </source>
</evidence>
<feature type="transmembrane region" description="Helical" evidence="1">
    <location>
        <begin position="285"/>
        <end position="304"/>
    </location>
</feature>
<feature type="transmembrane region" description="Helical" evidence="1">
    <location>
        <begin position="78"/>
        <end position="99"/>
    </location>
</feature>
<dbReference type="EMBL" id="JACCBY010000005">
    <property type="protein sequence ID" value="NYD91443.1"/>
    <property type="molecule type" value="Genomic_DNA"/>
</dbReference>
<comment type="caution">
    <text evidence="3">The sequence shown here is derived from an EMBL/GenBank/DDBJ whole genome shotgun (WGS) entry which is preliminary data.</text>
</comment>
<evidence type="ECO:0000313" key="4">
    <source>
        <dbReference type="Proteomes" id="UP000517753"/>
    </source>
</evidence>
<reference evidence="3 4" key="1">
    <citation type="submission" date="2020-08" db="EMBL/GenBank/DDBJ databases">
        <title>The Agave Microbiome: Exploring the role of microbial communities in plant adaptations to desert environments.</title>
        <authorList>
            <person name="Partida-Martinez L.P."/>
        </authorList>
    </citation>
    <scope>NUCLEOTIDE SEQUENCE [LARGE SCALE GENOMIC DNA]</scope>
    <source>
        <strain evidence="3 4">AS2.3</strain>
    </source>
</reference>
<dbReference type="Pfam" id="PF01757">
    <property type="entry name" value="Acyl_transf_3"/>
    <property type="match status" value="1"/>
</dbReference>
<dbReference type="InterPro" id="IPR002656">
    <property type="entry name" value="Acyl_transf_3_dom"/>
</dbReference>
<proteinExistence type="predicted"/>
<keyword evidence="1" id="KW-0472">Membrane</keyword>
<dbReference type="InterPro" id="IPR050879">
    <property type="entry name" value="Acyltransferase_3"/>
</dbReference>
<keyword evidence="1" id="KW-0812">Transmembrane</keyword>
<dbReference type="RefSeq" id="WP_179509864.1">
    <property type="nucleotide sequence ID" value="NZ_JACCBY010000005.1"/>
</dbReference>
<keyword evidence="4" id="KW-1185">Reference proteome</keyword>
<dbReference type="GO" id="GO:0016747">
    <property type="term" value="F:acyltransferase activity, transferring groups other than amino-acyl groups"/>
    <property type="evidence" value="ECO:0007669"/>
    <property type="project" value="InterPro"/>
</dbReference>
<dbReference type="AlphaFoldDB" id="A0A7Y9K1X2"/>
<dbReference type="PANTHER" id="PTHR23028">
    <property type="entry name" value="ACETYLTRANSFERASE"/>
    <property type="match status" value="1"/>
</dbReference>
<organism evidence="3 4">
    <name type="scientific">Sphingomonas melonis</name>
    <dbReference type="NCBI Taxonomy" id="152682"/>
    <lineage>
        <taxon>Bacteria</taxon>
        <taxon>Pseudomonadati</taxon>
        <taxon>Pseudomonadota</taxon>
        <taxon>Alphaproteobacteria</taxon>
        <taxon>Sphingomonadales</taxon>
        <taxon>Sphingomonadaceae</taxon>
        <taxon>Sphingomonas</taxon>
    </lineage>
</organism>
<gene>
    <name evidence="3" type="ORF">HD841_003251</name>
</gene>
<feature type="transmembrane region" description="Helical" evidence="1">
    <location>
        <begin position="165"/>
        <end position="182"/>
    </location>
</feature>
<feature type="transmembrane region" description="Helical" evidence="1">
    <location>
        <begin position="139"/>
        <end position="158"/>
    </location>
</feature>
<feature type="domain" description="Acyltransferase 3" evidence="2">
    <location>
        <begin position="7"/>
        <end position="306"/>
    </location>
</feature>
<name>A0A7Y9K1X2_9SPHN</name>
<feature type="transmembrane region" description="Helical" evidence="1">
    <location>
        <begin position="38"/>
        <end position="57"/>
    </location>
</feature>
<dbReference type="Proteomes" id="UP000517753">
    <property type="component" value="Unassembled WGS sequence"/>
</dbReference>
<feature type="transmembrane region" description="Helical" evidence="1">
    <location>
        <begin position="324"/>
        <end position="347"/>
    </location>
</feature>
<accession>A0A7Y9K1X2</accession>
<protein>
    <submittedName>
        <fullName evidence="3">Peptidoglycan/LPS O-acetylase OafA/YrhL</fullName>
    </submittedName>
</protein>
<feature type="transmembrane region" description="Helical" evidence="1">
    <location>
        <begin position="12"/>
        <end position="32"/>
    </location>
</feature>
<keyword evidence="1" id="KW-1133">Transmembrane helix</keyword>
<feature type="transmembrane region" description="Helical" evidence="1">
    <location>
        <begin position="194"/>
        <end position="215"/>
    </location>
</feature>
<feature type="transmembrane region" description="Helical" evidence="1">
    <location>
        <begin position="246"/>
        <end position="264"/>
    </location>
</feature>
<sequence>MAHYRVLDTFRGLCAVAVVIAHFNAVSITNSLPLFVSGSLYVDFFFVLSGFVIYANYRNRLTDGSSIKDFMWLRFWRLYPLHLAVLMAFLAIESVQLIVPGPGSQNAPFSAPGEDSWSIAMYFLLTHSLHTVRSLSFNWPSWSIGVEFWTYLVFATLLVAMPRRWPFAAAGFATACVCSLAFLRSDLFAMNDFGVLRCIYGFACGIAAFEVLQALPAPKRGTALEAAALASILAYLAWGVHGRGSFVAPVVFAAFIVLFAFESGKFSGWLNHRICLRIGDLSYSIYMTHMFLANVVFVGVRAAGRYLPWKLTTGVQDKTSIGTNLANGTIAEVVFVGVVIAVSHFTFRYIETPARDWSRATRYRPMRRHVAKIAPSGVID</sequence>
<evidence type="ECO:0000259" key="2">
    <source>
        <dbReference type="Pfam" id="PF01757"/>
    </source>
</evidence>
<feature type="transmembrane region" description="Helical" evidence="1">
    <location>
        <begin position="222"/>
        <end position="240"/>
    </location>
</feature>
<evidence type="ECO:0000256" key="1">
    <source>
        <dbReference type="SAM" id="Phobius"/>
    </source>
</evidence>